<sequence>QEETMDKNSAEFYCLGYKCMLYSGSKCIGFVKDLTGLLNAKVSRVTFYISNEFVSVTNDLGYSFDLCSSCLFALNGQPDSVDSKNQELYIGINRSIYSLNNRKGTGVCRAEISWNCPYNEMIEHH</sequence>
<organism evidence="1 2">
    <name type="scientific">Sinanodonta woodiana</name>
    <name type="common">Chinese pond mussel</name>
    <name type="synonym">Anodonta woodiana</name>
    <dbReference type="NCBI Taxonomy" id="1069815"/>
    <lineage>
        <taxon>Eukaryota</taxon>
        <taxon>Metazoa</taxon>
        <taxon>Spiralia</taxon>
        <taxon>Lophotrochozoa</taxon>
        <taxon>Mollusca</taxon>
        <taxon>Bivalvia</taxon>
        <taxon>Autobranchia</taxon>
        <taxon>Heteroconchia</taxon>
        <taxon>Palaeoheterodonta</taxon>
        <taxon>Unionida</taxon>
        <taxon>Unionoidea</taxon>
        <taxon>Unionidae</taxon>
        <taxon>Unioninae</taxon>
        <taxon>Sinanodonta</taxon>
    </lineage>
</organism>
<evidence type="ECO:0000313" key="1">
    <source>
        <dbReference type="EMBL" id="KAL3886805.1"/>
    </source>
</evidence>
<dbReference type="AlphaFoldDB" id="A0ABD3XKZ9"/>
<dbReference type="EMBL" id="JBJQND010000002">
    <property type="protein sequence ID" value="KAL3886805.1"/>
    <property type="molecule type" value="Genomic_DNA"/>
</dbReference>
<name>A0ABD3XKZ9_SINWO</name>
<proteinExistence type="predicted"/>
<dbReference type="Proteomes" id="UP001634394">
    <property type="component" value="Unassembled WGS sequence"/>
</dbReference>
<accession>A0ABD3XKZ9</accession>
<evidence type="ECO:0000313" key="2">
    <source>
        <dbReference type="Proteomes" id="UP001634394"/>
    </source>
</evidence>
<reference evidence="1 2" key="1">
    <citation type="submission" date="2024-11" db="EMBL/GenBank/DDBJ databases">
        <title>Chromosome-level genome assembly of the freshwater bivalve Anodonta woodiana.</title>
        <authorList>
            <person name="Chen X."/>
        </authorList>
    </citation>
    <scope>NUCLEOTIDE SEQUENCE [LARGE SCALE GENOMIC DNA]</scope>
    <source>
        <strain evidence="1">MN2024</strain>
        <tissue evidence="1">Gills</tissue>
    </source>
</reference>
<feature type="non-terminal residue" evidence="1">
    <location>
        <position position="1"/>
    </location>
</feature>
<gene>
    <name evidence="1" type="ORF">ACJMK2_026774</name>
</gene>
<comment type="caution">
    <text evidence="1">The sequence shown here is derived from an EMBL/GenBank/DDBJ whole genome shotgun (WGS) entry which is preliminary data.</text>
</comment>
<protein>
    <submittedName>
        <fullName evidence="1">Uncharacterized protein</fullName>
    </submittedName>
</protein>
<keyword evidence="2" id="KW-1185">Reference proteome</keyword>